<accession>A0A3N6YG95</accession>
<dbReference type="AlphaFoldDB" id="A0A3N6YG95"/>
<dbReference type="NCBIfam" id="TIGR01873">
    <property type="entry name" value="cas_CT1978"/>
    <property type="match status" value="1"/>
</dbReference>
<comment type="caution">
    <text evidence="2">The sequence shown here is derived from an EMBL/GenBank/DDBJ whole genome shotgun (WGS) entry which is preliminary data.</text>
</comment>
<dbReference type="Proteomes" id="UP000275225">
    <property type="component" value="Unassembled WGS sequence"/>
</dbReference>
<sequence>MIVVVLTVVPERLRGDLTRWLLEISPGVYVGVASTRVRERLWARIVELSATGRAIMVYSARNEQRLQFKVARHHWEPVDLDGVTLMRRPSDDGGTAGRTVPSGWSAAAKRRRFAR</sequence>
<protein>
    <submittedName>
        <fullName evidence="2">Type I-E CRISPR-associated endoribonuclease Cas2</fullName>
    </submittedName>
</protein>
<organism evidence="2 3">
    <name type="scientific">Aeromicrobium camelliae</name>
    <dbReference type="NCBI Taxonomy" id="1538144"/>
    <lineage>
        <taxon>Bacteria</taxon>
        <taxon>Bacillati</taxon>
        <taxon>Actinomycetota</taxon>
        <taxon>Actinomycetes</taxon>
        <taxon>Propionibacteriales</taxon>
        <taxon>Nocardioidaceae</taxon>
        <taxon>Aeromicrobium</taxon>
    </lineage>
</organism>
<reference evidence="2 3" key="1">
    <citation type="submission" date="2018-11" db="EMBL/GenBank/DDBJ databases">
        <authorList>
            <person name="Li F."/>
        </authorList>
    </citation>
    <scope>NUCLEOTIDE SEQUENCE [LARGE SCALE GENOMIC DNA]</scope>
    <source>
        <strain evidence="2 3">YS17T</strain>
    </source>
</reference>
<dbReference type="RefSeq" id="WP_124236249.1">
    <property type="nucleotide sequence ID" value="NZ_JBHUFI010000003.1"/>
</dbReference>
<proteinExistence type="predicted"/>
<evidence type="ECO:0000313" key="3">
    <source>
        <dbReference type="Proteomes" id="UP000275225"/>
    </source>
</evidence>
<dbReference type="Gene3D" id="3.30.70.240">
    <property type="match status" value="1"/>
</dbReference>
<keyword evidence="3" id="KW-1185">Reference proteome</keyword>
<dbReference type="OrthoDB" id="8527479at2"/>
<evidence type="ECO:0000313" key="2">
    <source>
        <dbReference type="EMBL" id="RQN08794.1"/>
    </source>
</evidence>
<gene>
    <name evidence="2" type="primary">cas2e</name>
    <name evidence="2" type="ORF">EHW97_05980</name>
</gene>
<dbReference type="CDD" id="cd09755">
    <property type="entry name" value="Cas2_I-E"/>
    <property type="match status" value="1"/>
</dbReference>
<feature type="region of interest" description="Disordered" evidence="1">
    <location>
        <begin position="86"/>
        <end position="115"/>
    </location>
</feature>
<name>A0A3N6YG95_9ACTN</name>
<evidence type="ECO:0000256" key="1">
    <source>
        <dbReference type="SAM" id="MobiDB-lite"/>
    </source>
</evidence>
<dbReference type="Pfam" id="PF09707">
    <property type="entry name" value="Cas_Cas2CT1978"/>
    <property type="match status" value="1"/>
</dbReference>
<dbReference type="EMBL" id="RQJX01000005">
    <property type="protein sequence ID" value="RQN08794.1"/>
    <property type="molecule type" value="Genomic_DNA"/>
</dbReference>
<dbReference type="InterPro" id="IPR010152">
    <property type="entry name" value="CRISPR-assoc_prot_Cas2_sub"/>
</dbReference>